<dbReference type="AlphaFoldDB" id="A0AAI9NXJ9"/>
<name>A0AAI9NXJ9_9FIRM</name>
<dbReference type="CDD" id="cd08071">
    <property type="entry name" value="MPN_DUF2466"/>
    <property type="match status" value="1"/>
</dbReference>
<dbReference type="InterPro" id="IPR037518">
    <property type="entry name" value="MPN"/>
</dbReference>
<protein>
    <recommendedName>
        <fullName evidence="8">MPN domain-containing protein</fullName>
    </recommendedName>
</protein>
<dbReference type="SUPFAM" id="SSF102712">
    <property type="entry name" value="JAB1/MPN domain"/>
    <property type="match status" value="1"/>
</dbReference>
<evidence type="ECO:0000256" key="4">
    <source>
        <dbReference type="ARBA" id="ARBA00022801"/>
    </source>
</evidence>
<sequence>MDKNYCKENFAGGHSVSMKEMSETERPYEKSFKYGVEVLTDAELLAVILRTGSRKANALSTAYRILDAHPVHKGIVGLNYLTVSELEEISGVGKVKAIQMKCLAEISRRMARASFKPFLSFQSPQSIADYFMENTRYLEKEYVYLLMFDAKHKLIKDVRISEGTVNSSMLSPREVFVEALRYDAVYIILVHNHPSGDPTPSGQDIDITREMDRAGELIGIELSDHIILGNNCYVSLAERGIL</sequence>
<dbReference type="PANTHER" id="PTHR30471:SF3">
    <property type="entry name" value="UPF0758 PROTEIN YEES-RELATED"/>
    <property type="match status" value="1"/>
</dbReference>
<dbReference type="InterPro" id="IPR025657">
    <property type="entry name" value="RadC_JAB"/>
</dbReference>
<comment type="similarity">
    <text evidence="1 7">Belongs to the UPF0758 family.</text>
</comment>
<evidence type="ECO:0000313" key="9">
    <source>
        <dbReference type="EMBL" id="GFO93110.1"/>
    </source>
</evidence>
<gene>
    <name evidence="9" type="ORF">COEU31_01560</name>
</gene>
<dbReference type="InterPro" id="IPR046778">
    <property type="entry name" value="UPF0758_N"/>
</dbReference>
<accession>A0AAI9NXJ9</accession>
<dbReference type="InterPro" id="IPR001405">
    <property type="entry name" value="UPF0758"/>
</dbReference>
<dbReference type="EMBL" id="BLYL01000001">
    <property type="protein sequence ID" value="GFO93110.1"/>
    <property type="molecule type" value="Genomic_DNA"/>
</dbReference>
<dbReference type="GO" id="GO:0008237">
    <property type="term" value="F:metallopeptidase activity"/>
    <property type="evidence" value="ECO:0007669"/>
    <property type="project" value="UniProtKB-KW"/>
</dbReference>
<dbReference type="PANTHER" id="PTHR30471">
    <property type="entry name" value="DNA REPAIR PROTEIN RADC"/>
    <property type="match status" value="1"/>
</dbReference>
<dbReference type="InterPro" id="IPR020891">
    <property type="entry name" value="UPF0758_CS"/>
</dbReference>
<proteinExistence type="inferred from homology"/>
<dbReference type="Pfam" id="PF20582">
    <property type="entry name" value="UPF0758_N"/>
    <property type="match status" value="1"/>
</dbReference>
<evidence type="ECO:0000256" key="1">
    <source>
        <dbReference type="ARBA" id="ARBA00010243"/>
    </source>
</evidence>
<evidence type="ECO:0000259" key="8">
    <source>
        <dbReference type="PROSITE" id="PS50249"/>
    </source>
</evidence>
<dbReference type="NCBIfam" id="TIGR00608">
    <property type="entry name" value="radc"/>
    <property type="match status" value="1"/>
</dbReference>
<keyword evidence="2" id="KW-0645">Protease</keyword>
<dbReference type="PROSITE" id="PS50249">
    <property type="entry name" value="MPN"/>
    <property type="match status" value="1"/>
</dbReference>
<dbReference type="GO" id="GO:0046872">
    <property type="term" value="F:metal ion binding"/>
    <property type="evidence" value="ECO:0007669"/>
    <property type="project" value="UniProtKB-KW"/>
</dbReference>
<organism evidence="9 10">
    <name type="scientific">Coprococcus eutactus</name>
    <dbReference type="NCBI Taxonomy" id="33043"/>
    <lineage>
        <taxon>Bacteria</taxon>
        <taxon>Bacillati</taxon>
        <taxon>Bacillota</taxon>
        <taxon>Clostridia</taxon>
        <taxon>Lachnospirales</taxon>
        <taxon>Lachnospiraceae</taxon>
        <taxon>Coprococcus</taxon>
    </lineage>
</organism>
<dbReference type="NCBIfam" id="NF000642">
    <property type="entry name" value="PRK00024.1"/>
    <property type="match status" value="1"/>
</dbReference>
<keyword evidence="6" id="KW-0482">Metalloprotease</keyword>
<feature type="domain" description="MPN" evidence="8">
    <location>
        <begin position="120"/>
        <end position="242"/>
    </location>
</feature>
<keyword evidence="3" id="KW-0479">Metal-binding</keyword>
<dbReference type="GO" id="GO:0006508">
    <property type="term" value="P:proteolysis"/>
    <property type="evidence" value="ECO:0007669"/>
    <property type="project" value="UniProtKB-KW"/>
</dbReference>
<evidence type="ECO:0000256" key="6">
    <source>
        <dbReference type="ARBA" id="ARBA00023049"/>
    </source>
</evidence>
<comment type="caution">
    <text evidence="9">The sequence shown here is derived from an EMBL/GenBank/DDBJ whole genome shotgun (WGS) entry which is preliminary data.</text>
</comment>
<evidence type="ECO:0000256" key="7">
    <source>
        <dbReference type="RuleBase" id="RU003797"/>
    </source>
</evidence>
<dbReference type="RefSeq" id="WP_055222638.1">
    <property type="nucleotide sequence ID" value="NZ_BLYL01000001.1"/>
</dbReference>
<keyword evidence="5" id="KW-0862">Zinc</keyword>
<dbReference type="Gene3D" id="3.40.140.10">
    <property type="entry name" value="Cytidine Deaminase, domain 2"/>
    <property type="match status" value="1"/>
</dbReference>
<evidence type="ECO:0000256" key="2">
    <source>
        <dbReference type="ARBA" id="ARBA00022670"/>
    </source>
</evidence>
<dbReference type="PROSITE" id="PS01302">
    <property type="entry name" value="UPF0758"/>
    <property type="match status" value="1"/>
</dbReference>
<reference evidence="9" key="1">
    <citation type="submission" date="2020-06" db="EMBL/GenBank/DDBJ databases">
        <title>Characterization of fructooligosaccharide metabolism and fructooligosaccharide-degrading enzymes in human commensal butyrate producers.</title>
        <authorList>
            <person name="Tanno H."/>
            <person name="Fujii T."/>
            <person name="Hirano K."/>
            <person name="Maeno S."/>
            <person name="Tonozuka T."/>
            <person name="Sakamoto M."/>
            <person name="Ohkuma M."/>
            <person name="Tochio T."/>
            <person name="Endo A."/>
        </authorList>
    </citation>
    <scope>NUCLEOTIDE SEQUENCE</scope>
    <source>
        <strain evidence="9">JCM 31265</strain>
    </source>
</reference>
<evidence type="ECO:0000313" key="10">
    <source>
        <dbReference type="Proteomes" id="UP000660047"/>
    </source>
</evidence>
<keyword evidence="4" id="KW-0378">Hydrolase</keyword>
<dbReference type="Pfam" id="PF04002">
    <property type="entry name" value="RadC"/>
    <property type="match status" value="1"/>
</dbReference>
<evidence type="ECO:0000256" key="5">
    <source>
        <dbReference type="ARBA" id="ARBA00022833"/>
    </source>
</evidence>
<evidence type="ECO:0000256" key="3">
    <source>
        <dbReference type="ARBA" id="ARBA00022723"/>
    </source>
</evidence>
<dbReference type="Proteomes" id="UP000660047">
    <property type="component" value="Unassembled WGS sequence"/>
</dbReference>